<evidence type="ECO:0000313" key="3">
    <source>
        <dbReference type="Proteomes" id="UP001592530"/>
    </source>
</evidence>
<dbReference type="Proteomes" id="UP001592530">
    <property type="component" value="Unassembled WGS sequence"/>
</dbReference>
<organism evidence="2 3">
    <name type="scientific">Streptacidiphilus alkalitolerans</name>
    <dbReference type="NCBI Taxonomy" id="3342712"/>
    <lineage>
        <taxon>Bacteria</taxon>
        <taxon>Bacillati</taxon>
        <taxon>Actinomycetota</taxon>
        <taxon>Actinomycetes</taxon>
        <taxon>Kitasatosporales</taxon>
        <taxon>Streptomycetaceae</taxon>
        <taxon>Streptacidiphilus</taxon>
    </lineage>
</organism>
<name>A0ABV6XAR8_9ACTN</name>
<comment type="caution">
    <text evidence="2">The sequence shown here is derived from an EMBL/GenBank/DDBJ whole genome shotgun (WGS) entry which is preliminary data.</text>
</comment>
<evidence type="ECO:0000256" key="1">
    <source>
        <dbReference type="SAM" id="MobiDB-lite"/>
    </source>
</evidence>
<dbReference type="EMBL" id="JBHEZY010000018">
    <property type="protein sequence ID" value="MFC1435370.1"/>
    <property type="molecule type" value="Genomic_DNA"/>
</dbReference>
<accession>A0ABV6XAR8</accession>
<reference evidence="2 3" key="1">
    <citation type="submission" date="2024-09" db="EMBL/GenBank/DDBJ databases">
        <authorList>
            <person name="Lee S.D."/>
        </authorList>
    </citation>
    <scope>NUCLEOTIDE SEQUENCE [LARGE SCALE GENOMIC DNA]</scope>
    <source>
        <strain evidence="2 3">N1-3</strain>
    </source>
</reference>
<proteinExistence type="predicted"/>
<dbReference type="RefSeq" id="WP_380558406.1">
    <property type="nucleotide sequence ID" value="NZ_JBHEZY010000018.1"/>
</dbReference>
<evidence type="ECO:0000313" key="2">
    <source>
        <dbReference type="EMBL" id="MFC1435370.1"/>
    </source>
</evidence>
<feature type="region of interest" description="Disordered" evidence="1">
    <location>
        <begin position="160"/>
        <end position="180"/>
    </location>
</feature>
<sequence>MTLPAPCQWCTTTEAAISLADGQRIPLLRPADPDRAERWARVLGAYEPQSRPRPPAPPGARIASIGSFQALGTLAAQTLGRPHSHHLDLHALTQSPGPGDGSLLVVAPAPALTLAALLPLLAACADQQTHVGLLTGRDEPGATFTLAKILAATRAKDRNGPAALIEGPTGRSHTLPDRSALPTRDALAGTWHSLILDGHGTAAHAHLGSTLLCGLTNAHEHDTAGQPIRGGCTAEHCKLDPSGRHPRRAPHEIATRTLALFVCNAIALGTTEQYPSDVNLALDALDGHPAAVLGLLRGDLETSTAEPTRTADLFLSGLALGQCTTLLNEEGNQRGITGASAVLLGDPEYRAHLPSTPRPAPGQPIAPATSVPAHDSTDETTLWTAALREADAFEHALRASLRTRPDRALGNCLDTMTKQRTQATEVLWQAVREPDHPDHPLVLQELADGWARAALTICSATASGAFSRQWDAARIHHQVDHHSDAGPCAYCGAPRTREHLRSPLLAPRTAIQCPRCGPAVNLPGHNHPIDIRAPHVLQPGQAATITITLPSSAAGLVHVHLRPRTTSNGPYDHTLFTASPGPHTITLAMPQYPTPELDRLWIIHAQRFRLAFYQERIPTISFGRNNERGPT</sequence>
<feature type="region of interest" description="Disordered" evidence="1">
    <location>
        <begin position="354"/>
        <end position="378"/>
    </location>
</feature>
<protein>
    <submittedName>
        <fullName evidence="2">Uncharacterized protein</fullName>
    </submittedName>
</protein>
<gene>
    <name evidence="2" type="ORF">ACEZDB_32490</name>
</gene>